<feature type="domain" description="PilZ" evidence="1">
    <location>
        <begin position="24"/>
        <end position="113"/>
    </location>
</feature>
<name>A0ABT1LFC6_9HYPH</name>
<dbReference type="Pfam" id="PF07238">
    <property type="entry name" value="PilZ"/>
    <property type="match status" value="1"/>
</dbReference>
<keyword evidence="3" id="KW-1185">Reference proteome</keyword>
<dbReference type="EMBL" id="JANCLU010000018">
    <property type="protein sequence ID" value="MCP8940195.1"/>
    <property type="molecule type" value="Genomic_DNA"/>
</dbReference>
<evidence type="ECO:0000259" key="1">
    <source>
        <dbReference type="Pfam" id="PF07238"/>
    </source>
</evidence>
<protein>
    <submittedName>
        <fullName evidence="2">PilZ domain-containing protein</fullName>
    </submittedName>
</protein>
<reference evidence="2 3" key="1">
    <citation type="submission" date="2022-07" db="EMBL/GenBank/DDBJ databases">
        <authorList>
            <person name="Li W.-J."/>
            <person name="Deng Q.-Q."/>
        </authorList>
    </citation>
    <scope>NUCLEOTIDE SEQUENCE [LARGE SCALE GENOMIC DNA]</scope>
    <source>
        <strain evidence="2 3">SYSU M60028</strain>
    </source>
</reference>
<evidence type="ECO:0000313" key="2">
    <source>
        <dbReference type="EMBL" id="MCP8940195.1"/>
    </source>
</evidence>
<evidence type="ECO:0000313" key="3">
    <source>
        <dbReference type="Proteomes" id="UP001205890"/>
    </source>
</evidence>
<organism evidence="2 3">
    <name type="scientific">Alsobacter ponti</name>
    <dbReference type="NCBI Taxonomy" id="2962936"/>
    <lineage>
        <taxon>Bacteria</taxon>
        <taxon>Pseudomonadati</taxon>
        <taxon>Pseudomonadota</taxon>
        <taxon>Alphaproteobacteria</taxon>
        <taxon>Hyphomicrobiales</taxon>
        <taxon>Alsobacteraceae</taxon>
        <taxon>Alsobacter</taxon>
    </lineage>
</organism>
<dbReference type="Proteomes" id="UP001205890">
    <property type="component" value="Unassembled WGS sequence"/>
</dbReference>
<proteinExistence type="predicted"/>
<dbReference type="SUPFAM" id="SSF141371">
    <property type="entry name" value="PilZ domain-like"/>
    <property type="match status" value="1"/>
</dbReference>
<dbReference type="InterPro" id="IPR009875">
    <property type="entry name" value="PilZ_domain"/>
</dbReference>
<accession>A0ABT1LFC6</accession>
<comment type="caution">
    <text evidence="2">The sequence shown here is derived from an EMBL/GenBank/DDBJ whole genome shotgun (WGS) entry which is preliminary data.</text>
</comment>
<sequence>MSVLSMPGVARIRSLLSQRAQFARVHQRLPCCVPGSLYFIDRDYEIDGLVLELSRGGVLFREASTYILDRRGCEVEVRLLDLRWPGTIVNCRTEGYGIRFRNTLDDAAVTELVKDYGLNPA</sequence>
<dbReference type="RefSeq" id="WP_254744645.1">
    <property type="nucleotide sequence ID" value="NZ_JANCLU010000018.1"/>
</dbReference>
<gene>
    <name evidence="2" type="ORF">NK718_16845</name>
</gene>